<evidence type="ECO:0000256" key="3">
    <source>
        <dbReference type="ARBA" id="ARBA00022475"/>
    </source>
</evidence>
<feature type="transmembrane region" description="Helical" evidence="7">
    <location>
        <begin position="141"/>
        <end position="164"/>
    </location>
</feature>
<feature type="transmembrane region" description="Helical" evidence="7">
    <location>
        <begin position="83"/>
        <end position="102"/>
    </location>
</feature>
<dbReference type="SUPFAM" id="SSF103473">
    <property type="entry name" value="MFS general substrate transporter"/>
    <property type="match status" value="1"/>
</dbReference>
<feature type="transmembrane region" description="Helical" evidence="7">
    <location>
        <begin position="274"/>
        <end position="295"/>
    </location>
</feature>
<name>A0A917ATJ5_9MICC</name>
<dbReference type="PANTHER" id="PTHR42718">
    <property type="entry name" value="MAJOR FACILITATOR SUPERFAMILY MULTIDRUG TRANSPORTER MFSC"/>
    <property type="match status" value="1"/>
</dbReference>
<evidence type="ECO:0000313" key="9">
    <source>
        <dbReference type="EMBL" id="GGE74407.1"/>
    </source>
</evidence>
<evidence type="ECO:0000256" key="6">
    <source>
        <dbReference type="ARBA" id="ARBA00023136"/>
    </source>
</evidence>
<dbReference type="Proteomes" id="UP000633136">
    <property type="component" value="Unassembled WGS sequence"/>
</dbReference>
<proteinExistence type="predicted"/>
<feature type="transmembrane region" description="Helical" evidence="7">
    <location>
        <begin position="234"/>
        <end position="253"/>
    </location>
</feature>
<keyword evidence="4 7" id="KW-0812">Transmembrane</keyword>
<evidence type="ECO:0000313" key="10">
    <source>
        <dbReference type="Proteomes" id="UP000633136"/>
    </source>
</evidence>
<protein>
    <submittedName>
        <fullName evidence="9">MFS transporter</fullName>
    </submittedName>
</protein>
<dbReference type="AlphaFoldDB" id="A0A917ATJ5"/>
<sequence length="513" mass="52335">MSSLHTPIKAGPREWLGMAVLVLPALLASMDLSVLFMAAPWISAELAPSAAQQLWIMDIYGFVMAGLLITMGSIGDRIGRRRMLLIGAVAFGLASVVAAYSTSAEMLIAARAMLGVGAATLAPSTLSLIRGMFLDEDQRRTAIGIWTAAFTGGFAVGPIIGGLLLEHFHWGSVFLINVPIMVLLLITAPLLIRESKDPNQGSFDLLGAALSLAAVLPVIYGIKKMVEDGVGGLHLGSITVGIAFVALFMLRQLKAPTPMIDVRLFARASFSASIIANATVVFATAGMGLLAVTFIQTVLGYGPFDAALWMLPAVGGSVAGVTAASIGARFVRPAWLIAVGLAVSASGFFWVSGIGTESHIGTLIAGYALLTVGVGMTATLATSLVLSTAPPEKAGAASAISETSAEFGGALGIATLGTLAAGVYTSQMQGSVPAELGDSGAAAAEDTVGGAVAVAEQAPTELAGPLLSEAFEAYSQGFNIAALTGGVLVLAIGILASIALRKVTSQQLAEIEH</sequence>
<evidence type="ECO:0000256" key="2">
    <source>
        <dbReference type="ARBA" id="ARBA00022448"/>
    </source>
</evidence>
<dbReference type="GO" id="GO:0022857">
    <property type="term" value="F:transmembrane transporter activity"/>
    <property type="evidence" value="ECO:0007669"/>
    <property type="project" value="InterPro"/>
</dbReference>
<dbReference type="EMBL" id="BMIS01000010">
    <property type="protein sequence ID" value="GGE74407.1"/>
    <property type="molecule type" value="Genomic_DNA"/>
</dbReference>
<gene>
    <name evidence="9" type="ORF">GCM10011401_22060</name>
</gene>
<keyword evidence="5 7" id="KW-1133">Transmembrane helix</keyword>
<reference evidence="9" key="1">
    <citation type="journal article" date="2014" name="Int. J. Syst. Evol. Microbiol.">
        <title>Complete genome sequence of Corynebacterium casei LMG S-19264T (=DSM 44701T), isolated from a smear-ripened cheese.</title>
        <authorList>
            <consortium name="US DOE Joint Genome Institute (JGI-PGF)"/>
            <person name="Walter F."/>
            <person name="Albersmeier A."/>
            <person name="Kalinowski J."/>
            <person name="Ruckert C."/>
        </authorList>
    </citation>
    <scope>NUCLEOTIDE SEQUENCE</scope>
    <source>
        <strain evidence="9">CGMCC 1.15388</strain>
    </source>
</reference>
<evidence type="ECO:0000256" key="5">
    <source>
        <dbReference type="ARBA" id="ARBA00022989"/>
    </source>
</evidence>
<feature type="transmembrane region" description="Helical" evidence="7">
    <location>
        <begin position="480"/>
        <end position="500"/>
    </location>
</feature>
<comment type="subcellular location">
    <subcellularLocation>
        <location evidence="1">Cell membrane</location>
        <topology evidence="1">Multi-pass membrane protein</topology>
    </subcellularLocation>
</comment>
<feature type="transmembrane region" description="Helical" evidence="7">
    <location>
        <begin position="407"/>
        <end position="426"/>
    </location>
</feature>
<dbReference type="InterPro" id="IPR020846">
    <property type="entry name" value="MFS_dom"/>
</dbReference>
<dbReference type="Gene3D" id="1.20.1720.10">
    <property type="entry name" value="Multidrug resistance protein D"/>
    <property type="match status" value="2"/>
</dbReference>
<keyword evidence="3" id="KW-1003">Cell membrane</keyword>
<feature type="transmembrane region" description="Helical" evidence="7">
    <location>
        <begin position="364"/>
        <end position="386"/>
    </location>
</feature>
<feature type="transmembrane region" description="Helical" evidence="7">
    <location>
        <begin position="334"/>
        <end position="352"/>
    </location>
</feature>
<dbReference type="RefSeq" id="WP_188685665.1">
    <property type="nucleotide sequence ID" value="NZ_BMIS01000010.1"/>
</dbReference>
<dbReference type="Pfam" id="PF07690">
    <property type="entry name" value="MFS_1"/>
    <property type="match status" value="1"/>
</dbReference>
<reference evidence="9" key="2">
    <citation type="submission" date="2020-09" db="EMBL/GenBank/DDBJ databases">
        <authorList>
            <person name="Sun Q."/>
            <person name="Zhou Y."/>
        </authorList>
    </citation>
    <scope>NUCLEOTIDE SEQUENCE</scope>
    <source>
        <strain evidence="9">CGMCC 1.15388</strain>
    </source>
</reference>
<dbReference type="CDD" id="cd17321">
    <property type="entry name" value="MFS_MMR_MDR_like"/>
    <property type="match status" value="1"/>
</dbReference>
<evidence type="ECO:0000256" key="4">
    <source>
        <dbReference type="ARBA" id="ARBA00022692"/>
    </source>
</evidence>
<dbReference type="GO" id="GO:0005886">
    <property type="term" value="C:plasma membrane"/>
    <property type="evidence" value="ECO:0007669"/>
    <property type="project" value="UniProtKB-SubCell"/>
</dbReference>
<dbReference type="PANTHER" id="PTHR42718:SF47">
    <property type="entry name" value="METHYL VIOLOGEN RESISTANCE PROTEIN SMVA"/>
    <property type="match status" value="1"/>
</dbReference>
<evidence type="ECO:0000256" key="1">
    <source>
        <dbReference type="ARBA" id="ARBA00004651"/>
    </source>
</evidence>
<dbReference type="InterPro" id="IPR011701">
    <property type="entry name" value="MFS"/>
</dbReference>
<evidence type="ECO:0000259" key="8">
    <source>
        <dbReference type="PROSITE" id="PS50850"/>
    </source>
</evidence>
<feature type="transmembrane region" description="Helical" evidence="7">
    <location>
        <begin position="20"/>
        <end position="42"/>
    </location>
</feature>
<feature type="transmembrane region" description="Helical" evidence="7">
    <location>
        <begin position="307"/>
        <end position="327"/>
    </location>
</feature>
<evidence type="ECO:0000256" key="7">
    <source>
        <dbReference type="SAM" id="Phobius"/>
    </source>
</evidence>
<dbReference type="InterPro" id="IPR036259">
    <property type="entry name" value="MFS_trans_sf"/>
</dbReference>
<keyword evidence="10" id="KW-1185">Reference proteome</keyword>
<comment type="caution">
    <text evidence="9">The sequence shown here is derived from an EMBL/GenBank/DDBJ whole genome shotgun (WGS) entry which is preliminary data.</text>
</comment>
<feature type="transmembrane region" description="Helical" evidence="7">
    <location>
        <begin position="203"/>
        <end position="222"/>
    </location>
</feature>
<feature type="domain" description="Major facilitator superfamily (MFS) profile" evidence="8">
    <location>
        <begin position="17"/>
        <end position="505"/>
    </location>
</feature>
<feature type="transmembrane region" description="Helical" evidence="7">
    <location>
        <begin position="54"/>
        <end position="71"/>
    </location>
</feature>
<accession>A0A917ATJ5</accession>
<feature type="transmembrane region" description="Helical" evidence="7">
    <location>
        <begin position="170"/>
        <end position="191"/>
    </location>
</feature>
<organism evidence="9 10">
    <name type="scientific">Nesterenkonia cremea</name>
    <dbReference type="NCBI Taxonomy" id="1882340"/>
    <lineage>
        <taxon>Bacteria</taxon>
        <taxon>Bacillati</taxon>
        <taxon>Actinomycetota</taxon>
        <taxon>Actinomycetes</taxon>
        <taxon>Micrococcales</taxon>
        <taxon>Micrococcaceae</taxon>
        <taxon>Nesterenkonia</taxon>
    </lineage>
</organism>
<dbReference type="PROSITE" id="PS50850">
    <property type="entry name" value="MFS"/>
    <property type="match status" value="1"/>
</dbReference>
<keyword evidence="2" id="KW-0813">Transport</keyword>
<keyword evidence="6 7" id="KW-0472">Membrane</keyword>
<feature type="transmembrane region" description="Helical" evidence="7">
    <location>
        <begin position="108"/>
        <end position="129"/>
    </location>
</feature>